<dbReference type="RefSeq" id="WP_240254422.1">
    <property type="nucleotide sequence ID" value="NZ_JAKTTI010000009.1"/>
</dbReference>
<name>A0AAW5DX83_9BACI</name>
<sequence>MLVVYVKGILVMIIELFFIIGGISMFFYAIKQKDNGDRTVKFPVLTGIALLLFGTFYYFDNKPGSLLTGIAVITLSFGNNLLKKFFKDKSN</sequence>
<protein>
    <submittedName>
        <fullName evidence="2">Uncharacterized protein</fullName>
    </submittedName>
</protein>
<dbReference type="AlphaFoldDB" id="A0AAW5DX83"/>
<dbReference type="EMBL" id="JAKTTI010000009">
    <property type="protein sequence ID" value="MCH1625260.1"/>
    <property type="molecule type" value="Genomic_DNA"/>
</dbReference>
<evidence type="ECO:0000313" key="3">
    <source>
        <dbReference type="Proteomes" id="UP001431131"/>
    </source>
</evidence>
<feature type="transmembrane region" description="Helical" evidence="1">
    <location>
        <begin position="6"/>
        <end position="30"/>
    </location>
</feature>
<keyword evidence="1" id="KW-0472">Membrane</keyword>
<feature type="transmembrane region" description="Helical" evidence="1">
    <location>
        <begin position="65"/>
        <end position="82"/>
    </location>
</feature>
<dbReference type="Proteomes" id="UP001431131">
    <property type="component" value="Unassembled WGS sequence"/>
</dbReference>
<keyword evidence="1" id="KW-1133">Transmembrane helix</keyword>
<feature type="transmembrane region" description="Helical" evidence="1">
    <location>
        <begin position="42"/>
        <end position="59"/>
    </location>
</feature>
<reference evidence="2" key="1">
    <citation type="submission" date="2022-02" db="EMBL/GenBank/DDBJ databases">
        <title>Fredinandcohnia quinoae sp. nov. isolated from Chenopodium quinoa seeds.</title>
        <authorList>
            <person name="Saati-Santamaria Z."/>
            <person name="Flores-Felix J.D."/>
            <person name="Igual J.M."/>
            <person name="Velazquez E."/>
            <person name="Garcia-Fraile P."/>
            <person name="Martinez-Molina E."/>
        </authorList>
    </citation>
    <scope>NUCLEOTIDE SEQUENCE</scope>
    <source>
        <strain evidence="2">SECRCQ15</strain>
    </source>
</reference>
<keyword evidence="3" id="KW-1185">Reference proteome</keyword>
<proteinExistence type="predicted"/>
<evidence type="ECO:0000256" key="1">
    <source>
        <dbReference type="SAM" id="Phobius"/>
    </source>
</evidence>
<keyword evidence="1" id="KW-0812">Transmembrane</keyword>
<comment type="caution">
    <text evidence="2">The sequence shown here is derived from an EMBL/GenBank/DDBJ whole genome shotgun (WGS) entry which is preliminary data.</text>
</comment>
<organism evidence="2 3">
    <name type="scientific">Fredinandcohnia quinoae</name>
    <dbReference type="NCBI Taxonomy" id="2918902"/>
    <lineage>
        <taxon>Bacteria</taxon>
        <taxon>Bacillati</taxon>
        <taxon>Bacillota</taxon>
        <taxon>Bacilli</taxon>
        <taxon>Bacillales</taxon>
        <taxon>Bacillaceae</taxon>
        <taxon>Fredinandcohnia</taxon>
    </lineage>
</organism>
<evidence type="ECO:0000313" key="2">
    <source>
        <dbReference type="EMBL" id="MCH1625260.1"/>
    </source>
</evidence>
<accession>A0AAW5DX83</accession>
<gene>
    <name evidence="2" type="ORF">MJG50_07965</name>
</gene>